<keyword evidence="1" id="KW-0812">Transmembrane</keyword>
<accession>A0A412EN04</accession>
<dbReference type="Proteomes" id="UP000285839">
    <property type="component" value="Unassembled WGS sequence"/>
</dbReference>
<dbReference type="PANTHER" id="PTHR40448:SF1">
    <property type="entry name" value="TWO-COMPONENT SENSOR HISTIDINE KINASE"/>
    <property type="match status" value="1"/>
</dbReference>
<proteinExistence type="predicted"/>
<dbReference type="PANTHER" id="PTHR40448">
    <property type="entry name" value="TWO-COMPONENT SENSOR HISTIDINE KINASE"/>
    <property type="match status" value="1"/>
</dbReference>
<feature type="domain" description="Sensor histidine kinase NatK-like C-terminal" evidence="2">
    <location>
        <begin position="332"/>
        <end position="421"/>
    </location>
</feature>
<sequence>MLVNKMLLNVIAILLVIFAIFLFSYYFSMFFTRRKKKIAIVIGYIIFVVWQLLLLNASTLPVYINIIITIVITFVSVMCIYEGRGWNKCIFVLAFNAIWMMIETVSGYILSIYCNQFMYSQMYGILGSIISKILFLLIIFALRKVFLTGGITEFSVKHSIMLILIPIGSIYVMNEIFLFSYKINNDRAYFHSAIAAIILLCLNVLIFYIYVKLMDDLQLRRMTSVYEQQLELCERHQQERELSMLQLRDIKHNMKNNLVSILAYAEKGEDEKIIEFIQDIMEESGLSISEVANSGNIVIDSLLGYWYVTAQKKGIDFSLNIKVPMKMEFKGADICLILGNLLENAVEAAEKAKKKKYIKIQMKYDRGNLLIFLMNSYQGRLIKMKDKRLKSTKSDAGNHGVGLPSVYRAVAKYNGTVTVDDSIPERFLVRVVLYGEKE</sequence>
<dbReference type="EMBL" id="QRUH01000016">
    <property type="protein sequence ID" value="RGR46036.1"/>
    <property type="molecule type" value="Genomic_DNA"/>
</dbReference>
<feature type="transmembrane region" description="Helical" evidence="1">
    <location>
        <begin position="38"/>
        <end position="56"/>
    </location>
</feature>
<feature type="transmembrane region" description="Helical" evidence="1">
    <location>
        <begin position="189"/>
        <end position="211"/>
    </location>
</feature>
<evidence type="ECO:0000313" key="4">
    <source>
        <dbReference type="Proteomes" id="UP000285839"/>
    </source>
</evidence>
<comment type="caution">
    <text evidence="3">The sequence shown here is derived from an EMBL/GenBank/DDBJ whole genome shotgun (WGS) entry which is preliminary data.</text>
</comment>
<keyword evidence="1" id="KW-1133">Transmembrane helix</keyword>
<reference evidence="3 4" key="1">
    <citation type="submission" date="2018-08" db="EMBL/GenBank/DDBJ databases">
        <title>A genome reference for cultivated species of the human gut microbiota.</title>
        <authorList>
            <person name="Zou Y."/>
            <person name="Xue W."/>
            <person name="Luo G."/>
        </authorList>
    </citation>
    <scope>NUCLEOTIDE SEQUENCE [LARGE SCALE GENOMIC DNA]</scope>
    <source>
        <strain evidence="3 4">AF25-21</strain>
    </source>
</reference>
<feature type="transmembrane region" description="Helical" evidence="1">
    <location>
        <begin position="6"/>
        <end position="26"/>
    </location>
</feature>
<protein>
    <submittedName>
        <fullName evidence="3">GHKL domain-containing protein</fullName>
    </submittedName>
</protein>
<evidence type="ECO:0000313" key="3">
    <source>
        <dbReference type="EMBL" id="RGR46036.1"/>
    </source>
</evidence>
<keyword evidence="1" id="KW-0472">Membrane</keyword>
<dbReference type="GO" id="GO:0042802">
    <property type="term" value="F:identical protein binding"/>
    <property type="evidence" value="ECO:0007669"/>
    <property type="project" value="TreeGrafter"/>
</dbReference>
<feature type="transmembrane region" description="Helical" evidence="1">
    <location>
        <begin position="62"/>
        <end position="81"/>
    </location>
</feature>
<dbReference type="SUPFAM" id="SSF55874">
    <property type="entry name" value="ATPase domain of HSP90 chaperone/DNA topoisomerase II/histidine kinase"/>
    <property type="match status" value="1"/>
</dbReference>
<gene>
    <name evidence="3" type="ORF">DWY46_16305</name>
</gene>
<feature type="transmembrane region" description="Helical" evidence="1">
    <location>
        <begin position="122"/>
        <end position="142"/>
    </location>
</feature>
<dbReference type="Gene3D" id="3.30.565.10">
    <property type="entry name" value="Histidine kinase-like ATPase, C-terminal domain"/>
    <property type="match status" value="1"/>
</dbReference>
<evidence type="ECO:0000259" key="2">
    <source>
        <dbReference type="Pfam" id="PF14501"/>
    </source>
</evidence>
<name>A0A412EN04_9FIRM</name>
<feature type="transmembrane region" description="Helical" evidence="1">
    <location>
        <begin position="162"/>
        <end position="183"/>
    </location>
</feature>
<feature type="transmembrane region" description="Helical" evidence="1">
    <location>
        <begin position="90"/>
        <end position="110"/>
    </location>
</feature>
<evidence type="ECO:0000256" key="1">
    <source>
        <dbReference type="SAM" id="Phobius"/>
    </source>
</evidence>
<organism evidence="3 4">
    <name type="scientific">Blautia obeum</name>
    <dbReference type="NCBI Taxonomy" id="40520"/>
    <lineage>
        <taxon>Bacteria</taxon>
        <taxon>Bacillati</taxon>
        <taxon>Bacillota</taxon>
        <taxon>Clostridia</taxon>
        <taxon>Lachnospirales</taxon>
        <taxon>Lachnospiraceae</taxon>
        <taxon>Blautia</taxon>
    </lineage>
</organism>
<dbReference type="InterPro" id="IPR032834">
    <property type="entry name" value="NatK-like_C"/>
</dbReference>
<dbReference type="InterPro" id="IPR036890">
    <property type="entry name" value="HATPase_C_sf"/>
</dbReference>
<dbReference type="Pfam" id="PF14501">
    <property type="entry name" value="HATPase_c_5"/>
    <property type="match status" value="1"/>
</dbReference>
<dbReference type="AlphaFoldDB" id="A0A412EN04"/>
<dbReference type="RefSeq" id="WP_117963943.1">
    <property type="nucleotide sequence ID" value="NZ_QRUH01000016.1"/>
</dbReference>